<evidence type="ECO:0000256" key="8">
    <source>
        <dbReference type="ARBA" id="ARBA00022741"/>
    </source>
</evidence>
<organism evidence="19 20">
    <name type="scientific">Nesidiocoris tenuis</name>
    <dbReference type="NCBI Taxonomy" id="355587"/>
    <lineage>
        <taxon>Eukaryota</taxon>
        <taxon>Metazoa</taxon>
        <taxon>Ecdysozoa</taxon>
        <taxon>Arthropoda</taxon>
        <taxon>Hexapoda</taxon>
        <taxon>Insecta</taxon>
        <taxon>Pterygota</taxon>
        <taxon>Neoptera</taxon>
        <taxon>Paraneoptera</taxon>
        <taxon>Hemiptera</taxon>
        <taxon>Heteroptera</taxon>
        <taxon>Panheteroptera</taxon>
        <taxon>Cimicomorpha</taxon>
        <taxon>Miridae</taxon>
        <taxon>Dicyphina</taxon>
        <taxon>Nesidiocoris</taxon>
    </lineage>
</organism>
<dbReference type="GO" id="GO:0019287">
    <property type="term" value="P:isopentenyl diphosphate biosynthetic process, mevalonate pathway"/>
    <property type="evidence" value="ECO:0007669"/>
    <property type="project" value="UniProtKB-UniPathway"/>
</dbReference>
<accession>A0A6H5HS26</accession>
<dbReference type="Pfam" id="PF04275">
    <property type="entry name" value="P-mevalo_kinase"/>
    <property type="match status" value="1"/>
</dbReference>
<evidence type="ECO:0000256" key="4">
    <source>
        <dbReference type="ARBA" id="ARBA00022490"/>
    </source>
</evidence>
<dbReference type="AlphaFoldDB" id="A0A6H5HS26"/>
<dbReference type="InterPro" id="IPR005919">
    <property type="entry name" value="Pmev_kin_anim"/>
</dbReference>
<dbReference type="NCBIfam" id="TIGR01223">
    <property type="entry name" value="Pmev_kin_anim"/>
    <property type="match status" value="1"/>
</dbReference>
<evidence type="ECO:0000256" key="9">
    <source>
        <dbReference type="ARBA" id="ARBA00022777"/>
    </source>
</evidence>
<evidence type="ECO:0000256" key="6">
    <source>
        <dbReference type="ARBA" id="ARBA00022548"/>
    </source>
</evidence>
<dbReference type="Gene3D" id="3.40.50.300">
    <property type="entry name" value="P-loop containing nucleotide triphosphate hydrolases"/>
    <property type="match status" value="1"/>
</dbReference>
<proteinExistence type="predicted"/>
<evidence type="ECO:0000256" key="7">
    <source>
        <dbReference type="ARBA" id="ARBA00022679"/>
    </source>
</evidence>
<dbReference type="InterPro" id="IPR027417">
    <property type="entry name" value="P-loop_NTPase"/>
</dbReference>
<dbReference type="GO" id="GO:0005829">
    <property type="term" value="C:cytosol"/>
    <property type="evidence" value="ECO:0007669"/>
    <property type="project" value="UniProtKB-SubCell"/>
</dbReference>
<dbReference type="GO" id="GO:0004631">
    <property type="term" value="F:phosphomevalonate kinase activity"/>
    <property type="evidence" value="ECO:0007669"/>
    <property type="project" value="UniProtKB-EC"/>
</dbReference>
<evidence type="ECO:0000256" key="17">
    <source>
        <dbReference type="ARBA" id="ARBA00034549"/>
    </source>
</evidence>
<evidence type="ECO:0000256" key="2">
    <source>
        <dbReference type="ARBA" id="ARBA00005017"/>
    </source>
</evidence>
<evidence type="ECO:0000256" key="5">
    <source>
        <dbReference type="ARBA" id="ARBA00022516"/>
    </source>
</evidence>
<keyword evidence="12" id="KW-0752">Steroid biosynthesis</keyword>
<feature type="compositionally biased region" description="Pro residues" evidence="18">
    <location>
        <begin position="222"/>
        <end position="235"/>
    </location>
</feature>
<comment type="subcellular location">
    <subcellularLocation>
        <location evidence="1">Cytoplasm</location>
        <location evidence="1">Cytosol</location>
    </subcellularLocation>
</comment>
<dbReference type="PANTHER" id="PTHR13101">
    <property type="entry name" value="PHOSPHOMEVALONATE KINASE"/>
    <property type="match status" value="1"/>
</dbReference>
<keyword evidence="16" id="KW-0753">Steroid metabolism</keyword>
<keyword evidence="10" id="KW-0152">Cholesterol biosynthesis</keyword>
<evidence type="ECO:0000313" key="20">
    <source>
        <dbReference type="Proteomes" id="UP000479000"/>
    </source>
</evidence>
<keyword evidence="5" id="KW-0444">Lipid biosynthesis</keyword>
<evidence type="ECO:0000256" key="18">
    <source>
        <dbReference type="SAM" id="MobiDB-lite"/>
    </source>
</evidence>
<evidence type="ECO:0000256" key="11">
    <source>
        <dbReference type="ARBA" id="ARBA00022840"/>
    </source>
</evidence>
<dbReference type="GO" id="GO:0006695">
    <property type="term" value="P:cholesterol biosynthetic process"/>
    <property type="evidence" value="ECO:0007669"/>
    <property type="project" value="UniProtKB-KW"/>
</dbReference>
<protein>
    <recommendedName>
        <fullName evidence="17">Phosphomevalonate kinase</fullName>
        <ecNumber evidence="3">2.7.4.2</ecNumber>
    </recommendedName>
</protein>
<keyword evidence="8" id="KW-0547">Nucleotide-binding</keyword>
<evidence type="ECO:0000256" key="13">
    <source>
        <dbReference type="ARBA" id="ARBA00023011"/>
    </source>
</evidence>
<keyword evidence="7" id="KW-0808">Transferase</keyword>
<keyword evidence="4" id="KW-0963">Cytoplasm</keyword>
<evidence type="ECO:0000256" key="15">
    <source>
        <dbReference type="ARBA" id="ARBA00023166"/>
    </source>
</evidence>
<keyword evidence="13" id="KW-0756">Sterol biosynthesis</keyword>
<feature type="region of interest" description="Disordered" evidence="18">
    <location>
        <begin position="203"/>
        <end position="238"/>
    </location>
</feature>
<evidence type="ECO:0000313" key="19">
    <source>
        <dbReference type="EMBL" id="CAB0019410.1"/>
    </source>
</evidence>
<reference evidence="19 20" key="1">
    <citation type="submission" date="2020-02" db="EMBL/GenBank/DDBJ databases">
        <authorList>
            <person name="Ferguson B K."/>
        </authorList>
    </citation>
    <scope>NUCLEOTIDE SEQUENCE [LARGE SCALE GENOMIC DNA]</scope>
</reference>
<evidence type="ECO:0000256" key="12">
    <source>
        <dbReference type="ARBA" id="ARBA00022955"/>
    </source>
</evidence>
<keyword evidence="15" id="KW-1207">Sterol metabolism</keyword>
<dbReference type="PANTHER" id="PTHR13101:SF1">
    <property type="entry name" value="PHOSPHOMEVALONATE KINASE"/>
    <property type="match status" value="1"/>
</dbReference>
<dbReference type="EC" id="2.7.4.2" evidence="3"/>
<comment type="pathway">
    <text evidence="2">Isoprenoid biosynthesis; isopentenyl diphosphate biosynthesis via mevalonate pathway; isopentenyl diphosphate from (R)-mevalonate: step 2/3.</text>
</comment>
<keyword evidence="20" id="KW-1185">Reference proteome</keyword>
<gene>
    <name evidence="19" type="ORF">NTEN_LOCUS23122</name>
</gene>
<keyword evidence="9" id="KW-0418">Kinase</keyword>
<dbReference type="Proteomes" id="UP000479000">
    <property type="component" value="Unassembled WGS sequence"/>
</dbReference>
<evidence type="ECO:0000256" key="1">
    <source>
        <dbReference type="ARBA" id="ARBA00004514"/>
    </source>
</evidence>
<dbReference type="OrthoDB" id="2401875at2759"/>
<keyword evidence="14" id="KW-0443">Lipid metabolism</keyword>
<dbReference type="GO" id="GO:0005524">
    <property type="term" value="F:ATP binding"/>
    <property type="evidence" value="ECO:0007669"/>
    <property type="project" value="UniProtKB-KW"/>
</dbReference>
<evidence type="ECO:0000256" key="16">
    <source>
        <dbReference type="ARBA" id="ARBA00023221"/>
    </source>
</evidence>
<dbReference type="SUPFAM" id="SSF52540">
    <property type="entry name" value="P-loop containing nucleoside triphosphate hydrolases"/>
    <property type="match status" value="1"/>
</dbReference>
<dbReference type="UniPathway" id="UPA00057">
    <property type="reaction ID" value="UER00099"/>
</dbReference>
<dbReference type="FunFam" id="3.40.50.300:FF:001026">
    <property type="entry name" value="Phosphomevalonate kinase"/>
    <property type="match status" value="1"/>
</dbReference>
<keyword evidence="11" id="KW-0067">ATP-binding</keyword>
<name>A0A6H5HS26_9HEMI</name>
<evidence type="ECO:0000256" key="14">
    <source>
        <dbReference type="ARBA" id="ARBA00023098"/>
    </source>
</evidence>
<sequence length="420" mass="47416">MDGNPRKILVFSGKRKSGKDYITDKLFREMDSSKTALIRLSAPLKTEWAKGRGLDVAELLTSSEYKERYRAEMVIWGEEMRKSDPGYFARAAIDMFQASDKPFWIIGDARRKTDVKWLVDNFGDKVFTVRIRCSDDVRAKRNWKFTCGIDDAETECDLDDYAPWDLIIDNNGQDLTETINGLIRVFLDSSAVHNRVRTLTDAKAEVRERPLPPSTASTPPSSRFPPPTLVPPPSTRPSYDLLQRSAPAVLSAGAGTSSAGNTRLEIYFTSSSVQTGRKCVQSASLGFHDKNTSRDQKKIENSNFRIANLDFLPFSSGKILFSNVPLFPIHSDVPQGLGSRERFLELRSIEASWKRERLSLPVRLSSPYGPVPKLFRSSPFQEFCHPNPIGHYVNLPLNQLKQVHTKPVFPNSRRVMPFAL</sequence>
<evidence type="ECO:0000256" key="3">
    <source>
        <dbReference type="ARBA" id="ARBA00012958"/>
    </source>
</evidence>
<dbReference type="EMBL" id="CADCXU010033951">
    <property type="protein sequence ID" value="CAB0019410.1"/>
    <property type="molecule type" value="Genomic_DNA"/>
</dbReference>
<evidence type="ECO:0000256" key="10">
    <source>
        <dbReference type="ARBA" id="ARBA00022778"/>
    </source>
</evidence>
<keyword evidence="6" id="KW-0153">Cholesterol metabolism</keyword>